<reference evidence="2 3" key="1">
    <citation type="journal article" date="2011" name="J. Bacteriol.">
        <title>Draft genome sequence of Methylophaga aminisulfidivorans MP T.</title>
        <authorList>
            <person name="Han G.H."/>
            <person name="Kim W."/>
            <person name="Chun J."/>
            <person name="Kim S.W."/>
        </authorList>
    </citation>
    <scope>NUCLEOTIDE SEQUENCE [LARGE SCALE GENOMIC DNA]</scope>
    <source>
        <strain evidence="3">MP(T)</strain>
    </source>
</reference>
<accession>F5SWB0</accession>
<dbReference type="STRING" id="1026882.MAMP_02351"/>
<proteinExistence type="predicted"/>
<dbReference type="AlphaFoldDB" id="F5SWB0"/>
<dbReference type="EMBL" id="AFIG01000001">
    <property type="protein sequence ID" value="EGL55357.1"/>
    <property type="molecule type" value="Genomic_DNA"/>
</dbReference>
<comment type="caution">
    <text evidence="2">The sequence shown here is derived from an EMBL/GenBank/DDBJ whole genome shotgun (WGS) entry which is preliminary data.</text>
</comment>
<name>F5SWB0_9GAMM</name>
<keyword evidence="1" id="KW-0732">Signal</keyword>
<keyword evidence="3" id="KW-1185">Reference proteome</keyword>
<sequence>MMKNFKLKLVVLSTLSCLASGQAMADWENLPATGVSVSGGTSPYILCNPTGDFGSGSGVDRPVQPSSTSDTCAVIPATDPTVPDTSYTGLSRIPVVNRTKTITMNNSYTNNTNVDIGTLREYVWRKADGAGYQCIYAMKVTLYQADYNLTEPGIQNFEINDMARKGWSGKTVDVAYSTVPNDASPTYRVGRTFTAVQHRPGDVDQPLTGLGSSPAINGLNSWPGSASATQQKADLDTDWVDFTTDVNYKDDDGSTNAASGMQYVRTSCSSGSFTTSSDAIRLRQTFQELNGDGSSDNPFIEIEVEGTLPN</sequence>
<evidence type="ECO:0000256" key="1">
    <source>
        <dbReference type="SAM" id="SignalP"/>
    </source>
</evidence>
<feature type="chain" id="PRO_5003326731" evidence="1">
    <location>
        <begin position="26"/>
        <end position="310"/>
    </location>
</feature>
<gene>
    <name evidence="2" type="ORF">MAMP_02351</name>
</gene>
<dbReference type="Proteomes" id="UP000003544">
    <property type="component" value="Unassembled WGS sequence"/>
</dbReference>
<feature type="signal peptide" evidence="1">
    <location>
        <begin position="1"/>
        <end position="25"/>
    </location>
</feature>
<protein>
    <submittedName>
        <fullName evidence="2">Uncharacterized protein</fullName>
    </submittedName>
</protein>
<evidence type="ECO:0000313" key="3">
    <source>
        <dbReference type="Proteomes" id="UP000003544"/>
    </source>
</evidence>
<evidence type="ECO:0000313" key="2">
    <source>
        <dbReference type="EMBL" id="EGL55357.1"/>
    </source>
</evidence>
<dbReference type="eggNOG" id="ENOG50342ZJ">
    <property type="taxonomic scope" value="Bacteria"/>
</dbReference>
<organism evidence="2 3">
    <name type="scientific">Methylophaga aminisulfidivorans MP</name>
    <dbReference type="NCBI Taxonomy" id="1026882"/>
    <lineage>
        <taxon>Bacteria</taxon>
        <taxon>Pseudomonadati</taxon>
        <taxon>Pseudomonadota</taxon>
        <taxon>Gammaproteobacteria</taxon>
        <taxon>Thiotrichales</taxon>
        <taxon>Piscirickettsiaceae</taxon>
        <taxon>Methylophaga</taxon>
    </lineage>
</organism>